<keyword evidence="2" id="KW-0678">Repressor</keyword>
<comment type="subcellular location">
    <subcellularLocation>
        <location evidence="2">Cytoplasm</location>
    </subcellularLocation>
</comment>
<dbReference type="EMBL" id="QZKI01000125">
    <property type="protein sequence ID" value="RJP65541.1"/>
    <property type="molecule type" value="Genomic_DNA"/>
</dbReference>
<dbReference type="SUPFAM" id="SSF81301">
    <property type="entry name" value="Nucleotidyltransferase"/>
    <property type="match status" value="1"/>
</dbReference>
<dbReference type="Proteomes" id="UP000285961">
    <property type="component" value="Unassembled WGS sequence"/>
</dbReference>
<organism evidence="3 4">
    <name type="scientific">Candidatus Abyssobacteria bacterium SURF_17</name>
    <dbReference type="NCBI Taxonomy" id="2093361"/>
    <lineage>
        <taxon>Bacteria</taxon>
        <taxon>Pseudomonadati</taxon>
        <taxon>Candidatus Hydrogenedentota</taxon>
        <taxon>Candidatus Abyssobacteria</taxon>
    </lineage>
</organism>
<comment type="similarity">
    <text evidence="1 2">Belongs to the Iojap/RsfS family.</text>
</comment>
<dbReference type="PANTHER" id="PTHR21043:SF0">
    <property type="entry name" value="MITOCHONDRIAL ASSEMBLY OF RIBOSOMAL LARGE SUBUNIT PROTEIN 1"/>
    <property type="match status" value="1"/>
</dbReference>
<evidence type="ECO:0000256" key="1">
    <source>
        <dbReference type="ARBA" id="ARBA00010574"/>
    </source>
</evidence>
<dbReference type="HAMAP" id="MF_01477">
    <property type="entry name" value="Iojap_RsfS"/>
    <property type="match status" value="1"/>
</dbReference>
<dbReference type="InterPro" id="IPR004394">
    <property type="entry name" value="Iojap/RsfS/C7orf30"/>
</dbReference>
<dbReference type="GO" id="GO:0090071">
    <property type="term" value="P:negative regulation of ribosome biogenesis"/>
    <property type="evidence" value="ECO:0007669"/>
    <property type="project" value="UniProtKB-UniRule"/>
</dbReference>
<reference evidence="3 4" key="1">
    <citation type="journal article" date="2017" name="ISME J.">
        <title>Energy and carbon metabolisms in a deep terrestrial subsurface fluid microbial community.</title>
        <authorList>
            <person name="Momper L."/>
            <person name="Jungbluth S.P."/>
            <person name="Lee M.D."/>
            <person name="Amend J.P."/>
        </authorList>
    </citation>
    <scope>NUCLEOTIDE SEQUENCE [LARGE SCALE GENOMIC DNA]</scope>
    <source>
        <strain evidence="3">SURF_17</strain>
    </source>
</reference>
<dbReference type="AlphaFoldDB" id="A0A419EQN2"/>
<proteinExistence type="inferred from homology"/>
<dbReference type="PANTHER" id="PTHR21043">
    <property type="entry name" value="IOJAP SUPERFAMILY ORTHOLOG"/>
    <property type="match status" value="1"/>
</dbReference>
<dbReference type="GO" id="GO:0043023">
    <property type="term" value="F:ribosomal large subunit binding"/>
    <property type="evidence" value="ECO:0007669"/>
    <property type="project" value="TreeGrafter"/>
</dbReference>
<comment type="subunit">
    <text evidence="2">Interacts with ribosomal protein uL14 (rplN).</text>
</comment>
<gene>
    <name evidence="2 3" type="primary">rsfS</name>
    <name evidence="3" type="ORF">C4532_17575</name>
</gene>
<dbReference type="GO" id="GO:0042256">
    <property type="term" value="P:cytosolic ribosome assembly"/>
    <property type="evidence" value="ECO:0007669"/>
    <property type="project" value="UniProtKB-UniRule"/>
</dbReference>
<dbReference type="NCBIfam" id="TIGR00090">
    <property type="entry name" value="rsfS_iojap_ybeB"/>
    <property type="match status" value="1"/>
</dbReference>
<evidence type="ECO:0000313" key="3">
    <source>
        <dbReference type="EMBL" id="RJP65541.1"/>
    </source>
</evidence>
<name>A0A419EQN2_9BACT</name>
<dbReference type="GO" id="GO:0017148">
    <property type="term" value="P:negative regulation of translation"/>
    <property type="evidence" value="ECO:0007669"/>
    <property type="project" value="UniProtKB-UniRule"/>
</dbReference>
<keyword evidence="2" id="KW-0963">Cytoplasm</keyword>
<evidence type="ECO:0000313" key="4">
    <source>
        <dbReference type="Proteomes" id="UP000285961"/>
    </source>
</evidence>
<dbReference type="Pfam" id="PF02410">
    <property type="entry name" value="RsfS"/>
    <property type="match status" value="1"/>
</dbReference>
<protein>
    <recommendedName>
        <fullName evidence="2">Ribosomal silencing factor RsfS</fullName>
    </recommendedName>
</protein>
<dbReference type="InterPro" id="IPR043519">
    <property type="entry name" value="NT_sf"/>
</dbReference>
<sequence length="127" mass="14011">MTPLALAKRAAQIADGKKGREVLVLDLRKLSSVTDFFVICGSDSAIGVKAIAEAVLMQLKEEGAVANHLEGLSEGAWILADYGDVVVHVFLEQVRRYYDLESLWGDAPRKSFRPRAQKAGTKRRVKK</sequence>
<evidence type="ECO:0000256" key="2">
    <source>
        <dbReference type="HAMAP-Rule" id="MF_01477"/>
    </source>
</evidence>
<comment type="function">
    <text evidence="2">Functions as a ribosomal silencing factor. Interacts with ribosomal protein uL14 (rplN), blocking formation of intersubunit bridge B8. Prevents association of the 30S and 50S ribosomal subunits and the formation of functional ribosomes, thus repressing translation.</text>
</comment>
<keyword evidence="2" id="KW-0810">Translation regulation</keyword>
<dbReference type="Gene3D" id="3.30.460.10">
    <property type="entry name" value="Beta Polymerase, domain 2"/>
    <property type="match status" value="1"/>
</dbReference>
<accession>A0A419EQN2</accession>
<comment type="caution">
    <text evidence="3">The sequence shown here is derived from an EMBL/GenBank/DDBJ whole genome shotgun (WGS) entry which is preliminary data.</text>
</comment>
<dbReference type="GO" id="GO:0005737">
    <property type="term" value="C:cytoplasm"/>
    <property type="evidence" value="ECO:0007669"/>
    <property type="project" value="UniProtKB-SubCell"/>
</dbReference>